<feature type="transmembrane region" description="Helical" evidence="2">
    <location>
        <begin position="26"/>
        <end position="46"/>
    </location>
</feature>
<evidence type="ECO:0000313" key="3">
    <source>
        <dbReference type="EMBL" id="PWN32643.1"/>
    </source>
</evidence>
<dbReference type="InParanoid" id="A0A316V8Y1"/>
<dbReference type="STRING" id="1280837.A0A316V8Y1"/>
<evidence type="ECO:0000313" key="4">
    <source>
        <dbReference type="Proteomes" id="UP000245771"/>
    </source>
</evidence>
<accession>A0A316V8Y1</accession>
<feature type="region of interest" description="Disordered" evidence="1">
    <location>
        <begin position="1006"/>
        <end position="1025"/>
    </location>
</feature>
<feature type="region of interest" description="Disordered" evidence="1">
    <location>
        <begin position="750"/>
        <end position="876"/>
    </location>
</feature>
<feature type="compositionally biased region" description="Polar residues" evidence="1">
    <location>
        <begin position="1"/>
        <end position="14"/>
    </location>
</feature>
<feature type="compositionally biased region" description="Basic and acidic residues" evidence="1">
    <location>
        <begin position="795"/>
        <end position="807"/>
    </location>
</feature>
<organism evidence="3 4">
    <name type="scientific">Meira miltonrushii</name>
    <dbReference type="NCBI Taxonomy" id="1280837"/>
    <lineage>
        <taxon>Eukaryota</taxon>
        <taxon>Fungi</taxon>
        <taxon>Dikarya</taxon>
        <taxon>Basidiomycota</taxon>
        <taxon>Ustilaginomycotina</taxon>
        <taxon>Exobasidiomycetes</taxon>
        <taxon>Exobasidiales</taxon>
        <taxon>Brachybasidiaceae</taxon>
        <taxon>Meira</taxon>
    </lineage>
</organism>
<feature type="compositionally biased region" description="Polar residues" evidence="1">
    <location>
        <begin position="1007"/>
        <end position="1020"/>
    </location>
</feature>
<feature type="compositionally biased region" description="Basic and acidic residues" evidence="1">
    <location>
        <begin position="859"/>
        <end position="876"/>
    </location>
</feature>
<feature type="compositionally biased region" description="Polar residues" evidence="1">
    <location>
        <begin position="293"/>
        <end position="309"/>
    </location>
</feature>
<keyword evidence="2" id="KW-0472">Membrane</keyword>
<protein>
    <submittedName>
        <fullName evidence="3">Uncharacterized protein</fullName>
    </submittedName>
</protein>
<evidence type="ECO:0000256" key="2">
    <source>
        <dbReference type="SAM" id="Phobius"/>
    </source>
</evidence>
<feature type="compositionally biased region" description="Polar residues" evidence="1">
    <location>
        <begin position="1045"/>
        <end position="1066"/>
    </location>
</feature>
<feature type="compositionally biased region" description="Basic residues" evidence="1">
    <location>
        <begin position="280"/>
        <end position="292"/>
    </location>
</feature>
<keyword evidence="2" id="KW-0812">Transmembrane</keyword>
<feature type="transmembrane region" description="Helical" evidence="2">
    <location>
        <begin position="93"/>
        <end position="111"/>
    </location>
</feature>
<feature type="region of interest" description="Disordered" evidence="1">
    <location>
        <begin position="905"/>
        <end position="925"/>
    </location>
</feature>
<sequence length="1099" mass="121847">MTIEQQASHTSGSNESEEDGPSEMTLVMYSLFMALSSVIFGGLSLWHASDDSIPVTGSSTIDIFLARFVKIAKNARRLSLFCIGLITEIDPQTLVWLASMLCLVVLLAFATNPSDDSFRSFLTDLALREHLHHFRQDAIDSSNKSISIAEDSNDIQNLAKKEPLPHVHPFTNRVSVSLRTPAYHRRDYGLLSTVTVSEQNHLGMVQSRRFIGIFGKWWAGGVIQHRLSSKESAWGILNMQSRNISQPHDDEESSRSPNTSANARLDESVPLDQNVEKASTARRRKHGNKAKSSHSPLQATMTKDASTSYDSKMAEELVAGEVTMPSSPTLNGELELNKGDGERKHSIVDASQAEAIAEAQAQLDQVRTASESARQLLQSQLDEMRTRKKDEDATRLDVKGRMKTLDEHKRQAEGTRREAERRLKAAKGLKELLENKIQAKSEEIAGLRKREATSQNKAEESGRRKTERVDDLRREIEKKKEEEASVDNELNVLNGKLEKIQQQLLEEEGNLQAAREMASERANHYDYSSNSSQMYAGPEFYGPQQPLHSYAHQYEQHPQTHTSGQGPLDAGQSAAYYDLMMQQGKPMQPNEPMHETMQWNGTSHNHSVGPIAPQARSLAHMAAMMDDDNELGMLDDAFDPTILASGQRQEEDSLANARFSPFSYDSNNVTSGGVPMGSIDSLSRSRMSSITPISPFSSDLLPSNLFQNADEDERHIGILPGTRSEQIEAALNRFGLDNSDTSDVEVVQDENVEKEEKSIIGRKRSTSSGGRSWWGGRQRSKERALGDGIAPMSELKSENNEGARTDEVPTAEAASLRSETSEGSSAGKRRSLSIFPKLSLNPGAKSFRGSLRRNPSQQQDKENAETDAQTSKDDRLIQQTWNSSLGHLPNTKQDFDSVKRAFESDRPVRLSSEIPNRSSHDWDPRPSAAIGARWPSQLADAIHDPMRTNSDSLTHVLRNSQKRQQFGNGGAIENPIGSARSSGVGLRPGPTDWLDDMILPLERKTSHGSQFSTHSGNAMSSVRIAPATNKQSRFALWRNSSYSKEQANDLNQAQDNSSTLSNEQDATSTNSSGTNQTQDKPKRASFLWSRKNENSSINE</sequence>
<dbReference type="RefSeq" id="XP_025352945.1">
    <property type="nucleotide sequence ID" value="XM_025497893.1"/>
</dbReference>
<feature type="region of interest" description="Disordered" evidence="1">
    <location>
        <begin position="1045"/>
        <end position="1099"/>
    </location>
</feature>
<evidence type="ECO:0000256" key="1">
    <source>
        <dbReference type="SAM" id="MobiDB-lite"/>
    </source>
</evidence>
<keyword evidence="2" id="KW-1133">Transmembrane helix</keyword>
<dbReference type="EMBL" id="KZ819605">
    <property type="protein sequence ID" value="PWN32643.1"/>
    <property type="molecule type" value="Genomic_DNA"/>
</dbReference>
<feature type="region of interest" description="Disordered" evidence="1">
    <location>
        <begin position="1"/>
        <end position="20"/>
    </location>
</feature>
<dbReference type="AlphaFoldDB" id="A0A316V8Y1"/>
<feature type="compositionally biased region" description="Low complexity" evidence="1">
    <location>
        <begin position="766"/>
        <end position="777"/>
    </location>
</feature>
<proteinExistence type="predicted"/>
<feature type="region of interest" description="Disordered" evidence="1">
    <location>
        <begin position="244"/>
        <end position="309"/>
    </location>
</feature>
<dbReference type="OrthoDB" id="2548929at2759"/>
<feature type="region of interest" description="Disordered" evidence="1">
    <location>
        <begin position="966"/>
        <end position="987"/>
    </location>
</feature>
<gene>
    <name evidence="3" type="ORF">FA14DRAFT_157350</name>
</gene>
<feature type="compositionally biased region" description="Low complexity" evidence="1">
    <location>
        <begin position="1067"/>
        <end position="1078"/>
    </location>
</feature>
<dbReference type="GeneID" id="37019674"/>
<reference evidence="3 4" key="1">
    <citation type="journal article" date="2018" name="Mol. Biol. Evol.">
        <title>Broad Genomic Sampling Reveals a Smut Pathogenic Ancestry of the Fungal Clade Ustilaginomycotina.</title>
        <authorList>
            <person name="Kijpornyongpan T."/>
            <person name="Mondo S.J."/>
            <person name="Barry K."/>
            <person name="Sandor L."/>
            <person name="Lee J."/>
            <person name="Lipzen A."/>
            <person name="Pangilinan J."/>
            <person name="LaButti K."/>
            <person name="Hainaut M."/>
            <person name="Henrissat B."/>
            <person name="Grigoriev I.V."/>
            <person name="Spatafora J.W."/>
            <person name="Aime M.C."/>
        </authorList>
    </citation>
    <scope>NUCLEOTIDE SEQUENCE [LARGE SCALE GENOMIC DNA]</scope>
    <source>
        <strain evidence="3 4">MCA 3882</strain>
    </source>
</reference>
<dbReference type="Proteomes" id="UP000245771">
    <property type="component" value="Unassembled WGS sequence"/>
</dbReference>
<keyword evidence="4" id="KW-1185">Reference proteome</keyword>
<name>A0A316V8Y1_9BASI</name>
<feature type="region of interest" description="Disordered" evidence="1">
    <location>
        <begin position="445"/>
        <end position="470"/>
    </location>
</feature>